<dbReference type="InterPro" id="IPR036390">
    <property type="entry name" value="WH_DNA-bd_sf"/>
</dbReference>
<organism evidence="6 7">
    <name type="scientific">Paracidovorax wautersii</name>
    <dbReference type="NCBI Taxonomy" id="1177982"/>
    <lineage>
        <taxon>Bacteria</taxon>
        <taxon>Pseudomonadati</taxon>
        <taxon>Pseudomonadota</taxon>
        <taxon>Betaproteobacteria</taxon>
        <taxon>Burkholderiales</taxon>
        <taxon>Comamonadaceae</taxon>
        <taxon>Paracidovorax</taxon>
    </lineage>
</organism>
<proteinExistence type="inferred from homology"/>
<evidence type="ECO:0000259" key="5">
    <source>
        <dbReference type="PROSITE" id="PS50931"/>
    </source>
</evidence>
<dbReference type="InterPro" id="IPR058163">
    <property type="entry name" value="LysR-type_TF_proteobact-type"/>
</dbReference>
<dbReference type="PANTHER" id="PTHR30537">
    <property type="entry name" value="HTH-TYPE TRANSCRIPTIONAL REGULATOR"/>
    <property type="match status" value="1"/>
</dbReference>
<comment type="caution">
    <text evidence="6">The sequence shown here is derived from an EMBL/GenBank/DDBJ whole genome shotgun (WGS) entry which is preliminary data.</text>
</comment>
<gene>
    <name evidence="6" type="ORF">QE399_003396</name>
</gene>
<feature type="domain" description="HTH lysR-type" evidence="5">
    <location>
        <begin position="1"/>
        <end position="59"/>
    </location>
</feature>
<dbReference type="EMBL" id="JAVIZX010000001">
    <property type="protein sequence ID" value="MDR6215707.1"/>
    <property type="molecule type" value="Genomic_DNA"/>
</dbReference>
<evidence type="ECO:0000313" key="7">
    <source>
        <dbReference type="Proteomes" id="UP001267710"/>
    </source>
</evidence>
<dbReference type="Proteomes" id="UP001267710">
    <property type="component" value="Unassembled WGS sequence"/>
</dbReference>
<evidence type="ECO:0000256" key="4">
    <source>
        <dbReference type="ARBA" id="ARBA00023163"/>
    </source>
</evidence>
<dbReference type="Gene3D" id="1.10.10.10">
    <property type="entry name" value="Winged helix-like DNA-binding domain superfamily/Winged helix DNA-binding domain"/>
    <property type="match status" value="1"/>
</dbReference>
<dbReference type="SUPFAM" id="SSF53850">
    <property type="entry name" value="Periplasmic binding protein-like II"/>
    <property type="match status" value="1"/>
</dbReference>
<dbReference type="RefSeq" id="WP_309830555.1">
    <property type="nucleotide sequence ID" value="NZ_JAVIZX010000001.1"/>
</dbReference>
<keyword evidence="2" id="KW-0805">Transcription regulation</keyword>
<evidence type="ECO:0000256" key="2">
    <source>
        <dbReference type="ARBA" id="ARBA00023015"/>
    </source>
</evidence>
<protein>
    <submittedName>
        <fullName evidence="6">DNA-binding transcriptional LysR family regulator</fullName>
    </submittedName>
</protein>
<dbReference type="SUPFAM" id="SSF46785">
    <property type="entry name" value="Winged helix' DNA-binding domain"/>
    <property type="match status" value="1"/>
</dbReference>
<evidence type="ECO:0000256" key="3">
    <source>
        <dbReference type="ARBA" id="ARBA00023125"/>
    </source>
</evidence>
<comment type="similarity">
    <text evidence="1">Belongs to the LysR transcriptional regulatory family.</text>
</comment>
<evidence type="ECO:0000313" key="6">
    <source>
        <dbReference type="EMBL" id="MDR6215707.1"/>
    </source>
</evidence>
<evidence type="ECO:0000256" key="1">
    <source>
        <dbReference type="ARBA" id="ARBA00009437"/>
    </source>
</evidence>
<dbReference type="InterPro" id="IPR000847">
    <property type="entry name" value="LysR_HTH_N"/>
</dbReference>
<dbReference type="Pfam" id="PF03466">
    <property type="entry name" value="LysR_substrate"/>
    <property type="match status" value="1"/>
</dbReference>
<keyword evidence="4" id="KW-0804">Transcription</keyword>
<dbReference type="InterPro" id="IPR036388">
    <property type="entry name" value="WH-like_DNA-bd_sf"/>
</dbReference>
<keyword evidence="3 6" id="KW-0238">DNA-binding</keyword>
<keyword evidence="7" id="KW-1185">Reference proteome</keyword>
<accession>A0ABU1IER6</accession>
<name>A0ABU1IER6_9BURK</name>
<dbReference type="Gene3D" id="3.40.190.290">
    <property type="match status" value="1"/>
</dbReference>
<dbReference type="InterPro" id="IPR005119">
    <property type="entry name" value="LysR_subst-bd"/>
</dbReference>
<sequence length="307" mass="32627">MDRITAAQVFATIVDKGSLAGAAEALDMSRAMVTRYLAEMEDWAGARLLHRTTRRLGLTAAGEATLARCRELLALAGQMPAAADTQADEPRGMLRIACSQSLAEARLAPLVAQYLRRYPHTAVDLQISNRTVNLVEERIDLAIRITNALDPGLIARPLGRCDSVVCAAPAYLAARGTPQGVHDLAVHNCLTYSYFGRSLWRFDDAQGADEVPVGGNLSANESVVLLHATLAGAGISLQPVYSAAPYIASGQLVALLPGRQPTAMGIYGLYASRERLPATLRSMLDFLAQAWGEAAPGQAPGASFAMV</sequence>
<reference evidence="6 7" key="1">
    <citation type="submission" date="2023-08" db="EMBL/GenBank/DDBJ databases">
        <title>Functional and genomic diversity of the sorghum phyllosphere microbiome.</title>
        <authorList>
            <person name="Shade A."/>
        </authorList>
    </citation>
    <scope>NUCLEOTIDE SEQUENCE [LARGE SCALE GENOMIC DNA]</scope>
    <source>
        <strain evidence="6 7">SORGH_AS_0335</strain>
    </source>
</reference>
<dbReference type="GO" id="GO:0003677">
    <property type="term" value="F:DNA binding"/>
    <property type="evidence" value="ECO:0007669"/>
    <property type="project" value="UniProtKB-KW"/>
</dbReference>
<dbReference type="PANTHER" id="PTHR30537:SF35">
    <property type="entry name" value="TRANSCRIPTIONAL REGULATORY PROTEIN"/>
    <property type="match status" value="1"/>
</dbReference>
<dbReference type="CDD" id="cd08422">
    <property type="entry name" value="PBP2_CrgA_like"/>
    <property type="match status" value="1"/>
</dbReference>
<dbReference type="Pfam" id="PF00126">
    <property type="entry name" value="HTH_1"/>
    <property type="match status" value="1"/>
</dbReference>
<dbReference type="PROSITE" id="PS50931">
    <property type="entry name" value="HTH_LYSR"/>
    <property type="match status" value="1"/>
</dbReference>